<gene>
    <name evidence="1" type="ORF">Tchar_02530</name>
</gene>
<reference evidence="1 2" key="1">
    <citation type="submission" date="2019-07" db="EMBL/GenBank/DDBJ databases">
        <title>Tepidimonas charontis SPSP-6 draft genome.</title>
        <authorList>
            <person name="Da Costa M.S."/>
            <person name="Froufe H.J.C."/>
            <person name="Egas C."/>
            <person name="Albuquerque L."/>
        </authorList>
    </citation>
    <scope>NUCLEOTIDE SEQUENCE [LARGE SCALE GENOMIC DNA]</scope>
    <source>
        <strain evidence="1 2">SPSP-6</strain>
    </source>
</reference>
<sequence length="209" mass="22745">MGLAPTNDPCNKEQTLIWTEWGRLTRFLESARIAFARESQLWESLELADASSAKIRTENGKATYQVSLEQHRQAVSDTWLLNASILLSYYALAEAAAADKLGLDDVTDVGGIEVWGQRLLDAAAANWHDVKDGKAGAVEVAVVRNAIAHGDRTYTQRSINRLQAAGVQVSVSPGAPLQLDYTALHEYRARLKSLLRVGQVRGAVGDGES</sequence>
<accession>A0A554X209</accession>
<proteinExistence type="predicted"/>
<comment type="caution">
    <text evidence="1">The sequence shown here is derived from an EMBL/GenBank/DDBJ whole genome shotgun (WGS) entry which is preliminary data.</text>
</comment>
<protein>
    <recommendedName>
        <fullName evidence="3">MAE-28990/MAE-18760-like HEPN domain-containing protein</fullName>
    </recommendedName>
</protein>
<organism evidence="1 2">
    <name type="scientific">Tepidimonas charontis</name>
    <dbReference type="NCBI Taxonomy" id="2267262"/>
    <lineage>
        <taxon>Bacteria</taxon>
        <taxon>Pseudomonadati</taxon>
        <taxon>Pseudomonadota</taxon>
        <taxon>Betaproteobacteria</taxon>
        <taxon>Burkholderiales</taxon>
        <taxon>Tepidimonas</taxon>
    </lineage>
</organism>
<name>A0A554X209_9BURK</name>
<evidence type="ECO:0000313" key="2">
    <source>
        <dbReference type="Proteomes" id="UP000318294"/>
    </source>
</evidence>
<keyword evidence="2" id="KW-1185">Reference proteome</keyword>
<evidence type="ECO:0000313" key="1">
    <source>
        <dbReference type="EMBL" id="TSE29881.1"/>
    </source>
</evidence>
<dbReference type="AlphaFoldDB" id="A0A554X209"/>
<dbReference type="EMBL" id="VJON01000061">
    <property type="protein sequence ID" value="TSE29881.1"/>
    <property type="molecule type" value="Genomic_DNA"/>
</dbReference>
<evidence type="ECO:0008006" key="3">
    <source>
        <dbReference type="Google" id="ProtNLM"/>
    </source>
</evidence>
<dbReference type="Proteomes" id="UP000318294">
    <property type="component" value="Unassembled WGS sequence"/>
</dbReference>